<comment type="caution">
    <text evidence="1">The sequence shown here is derived from an EMBL/GenBank/DDBJ whole genome shotgun (WGS) entry which is preliminary data.</text>
</comment>
<organism evidence="1 2">
    <name type="scientific">Paratrimastix pyriformis</name>
    <dbReference type="NCBI Taxonomy" id="342808"/>
    <lineage>
        <taxon>Eukaryota</taxon>
        <taxon>Metamonada</taxon>
        <taxon>Preaxostyla</taxon>
        <taxon>Paratrimastigidae</taxon>
        <taxon>Paratrimastix</taxon>
    </lineage>
</organism>
<keyword evidence="2" id="KW-1185">Reference proteome</keyword>
<gene>
    <name evidence="1" type="ORF">PAPYR_7725</name>
</gene>
<dbReference type="Proteomes" id="UP001141327">
    <property type="component" value="Unassembled WGS sequence"/>
</dbReference>
<accession>A0ABQ8UC97</accession>
<name>A0ABQ8UC97_9EUKA</name>
<protein>
    <submittedName>
        <fullName evidence="1">Uncharacterized protein</fullName>
    </submittedName>
</protein>
<reference evidence="1" key="1">
    <citation type="journal article" date="2022" name="bioRxiv">
        <title>Genomics of Preaxostyla Flagellates Illuminates Evolutionary Transitions and the Path Towards Mitochondrial Loss.</title>
        <authorList>
            <person name="Novak L.V.F."/>
            <person name="Treitli S.C."/>
            <person name="Pyrih J."/>
            <person name="Halakuc P."/>
            <person name="Pipaliya S.V."/>
            <person name="Vacek V."/>
            <person name="Brzon O."/>
            <person name="Soukal P."/>
            <person name="Eme L."/>
            <person name="Dacks J.B."/>
            <person name="Karnkowska A."/>
            <person name="Elias M."/>
            <person name="Hampl V."/>
        </authorList>
    </citation>
    <scope>NUCLEOTIDE SEQUENCE</scope>
    <source>
        <strain evidence="1">RCP-MX</strain>
    </source>
</reference>
<proteinExistence type="predicted"/>
<evidence type="ECO:0000313" key="2">
    <source>
        <dbReference type="Proteomes" id="UP001141327"/>
    </source>
</evidence>
<dbReference type="EMBL" id="JAPMOS010000058">
    <property type="protein sequence ID" value="KAJ4456910.1"/>
    <property type="molecule type" value="Genomic_DNA"/>
</dbReference>
<sequence>MRCQTLYVKGIPSSGAVRTHRGTIPRMPPHTHTVNHPVHLFTLHLPHPSPADYALAKGQPGVFFIYGTDRKVLAPHWPSSCGSCVDYDQASEACACVMDVTGSLLGRCCTIM</sequence>
<evidence type="ECO:0000313" key="1">
    <source>
        <dbReference type="EMBL" id="KAJ4456910.1"/>
    </source>
</evidence>